<organism evidence="1 2">
    <name type="scientific">Pengzhenrongella frigida</name>
    <dbReference type="NCBI Taxonomy" id="1259133"/>
    <lineage>
        <taxon>Bacteria</taxon>
        <taxon>Bacillati</taxon>
        <taxon>Actinomycetota</taxon>
        <taxon>Actinomycetes</taxon>
        <taxon>Micrococcales</taxon>
        <taxon>Pengzhenrongella</taxon>
    </lineage>
</organism>
<proteinExistence type="predicted"/>
<comment type="caution">
    <text evidence="1">The sequence shown here is derived from an EMBL/GenBank/DDBJ whole genome shotgun (WGS) entry which is preliminary data.</text>
</comment>
<sequence length="340" mass="37670">MTRPAAVVVDAHEISRPVELQHPDGTLDAAAVGWTRTPLHRTDRVGQVARRWGRAKRWEYWALITPTHVVGLTVSSLDYAGLTQVWVLDRASGEQADEVVVVPLARGTRLPGTYGAGPASARTARAAVRFTETPAGTRLRAATARVRLDVLVPLPAGHERLGVVVPWDDRTFQYTLKDVGRRVAGQLRVDGVTHELESGWATLDHGRGYWPRELAWNWGFGAGVVDGRTIGLQLGGRWTDGTGSTENALVVDGRLHKIREDLAWSWTPGRWTDPWHVRGDGADLTFTPFFDRVSLTDLRLVRSSTHQCFGTWTGWVLDENGGRQRVDGIEGSAEDVEQRW</sequence>
<dbReference type="PANTHER" id="PTHR35868:SF3">
    <property type="entry name" value="DUF2804 DOMAIN-CONTAINING PROTEIN"/>
    <property type="match status" value="1"/>
</dbReference>
<reference evidence="1 2" key="1">
    <citation type="submission" date="2019-01" db="EMBL/GenBank/DDBJ databases">
        <title>Novel species of Cellulomonas.</title>
        <authorList>
            <person name="Liu Q."/>
            <person name="Xin Y.-H."/>
        </authorList>
    </citation>
    <scope>NUCLEOTIDE SEQUENCE [LARGE SCALE GENOMIC DNA]</scope>
    <source>
        <strain evidence="1 2">HLT2-17</strain>
    </source>
</reference>
<dbReference type="EMBL" id="SDWW01000035">
    <property type="protein sequence ID" value="RYV50395.1"/>
    <property type="molecule type" value="Genomic_DNA"/>
</dbReference>
<accession>A0A4Q5MXP2</accession>
<dbReference type="OrthoDB" id="9762066at2"/>
<keyword evidence="2" id="KW-1185">Reference proteome</keyword>
<dbReference type="RefSeq" id="WP_130103304.1">
    <property type="nucleotide sequence ID" value="NZ_SDWW01000035.1"/>
</dbReference>
<gene>
    <name evidence="1" type="ORF">EUA98_13990</name>
</gene>
<protein>
    <submittedName>
        <fullName evidence="1">DUF2804 domain-containing protein</fullName>
    </submittedName>
</protein>
<evidence type="ECO:0000313" key="2">
    <source>
        <dbReference type="Proteomes" id="UP000293764"/>
    </source>
</evidence>
<name>A0A4Q5MXP2_9MICO</name>
<dbReference type="Pfam" id="PF10974">
    <property type="entry name" value="DUF2804"/>
    <property type="match status" value="1"/>
</dbReference>
<dbReference type="InterPro" id="IPR021243">
    <property type="entry name" value="DUF2804"/>
</dbReference>
<dbReference type="AlphaFoldDB" id="A0A4Q5MXP2"/>
<evidence type="ECO:0000313" key="1">
    <source>
        <dbReference type="EMBL" id="RYV50395.1"/>
    </source>
</evidence>
<dbReference type="Proteomes" id="UP000293764">
    <property type="component" value="Unassembled WGS sequence"/>
</dbReference>
<dbReference type="PANTHER" id="PTHR35868">
    <property type="entry name" value="DUF2804 DOMAIN-CONTAINING PROTEIN-RELATED"/>
    <property type="match status" value="1"/>
</dbReference>